<accession>A0A4Q7NMD8</accession>
<reference evidence="3 4" key="1">
    <citation type="submission" date="2019-02" db="EMBL/GenBank/DDBJ databases">
        <title>Genomic Encyclopedia of Type Strains, Phase IV (KMG-IV): sequencing the most valuable type-strain genomes for metagenomic binning, comparative biology and taxonomic classification.</title>
        <authorList>
            <person name="Goeker M."/>
        </authorList>
    </citation>
    <scope>NUCLEOTIDE SEQUENCE [LARGE SCALE GENOMIC DNA]</scope>
    <source>
        <strain evidence="3 4">K24</strain>
    </source>
</reference>
<dbReference type="PANTHER" id="PTHR42928">
    <property type="entry name" value="TRICARBOXYLATE-BINDING PROTEIN"/>
    <property type="match status" value="1"/>
</dbReference>
<proteinExistence type="inferred from homology"/>
<dbReference type="PIRSF" id="PIRSF017082">
    <property type="entry name" value="YflP"/>
    <property type="match status" value="1"/>
</dbReference>
<comment type="caution">
    <text evidence="3">The sequence shown here is derived from an EMBL/GenBank/DDBJ whole genome shotgun (WGS) entry which is preliminary data.</text>
</comment>
<evidence type="ECO:0000256" key="1">
    <source>
        <dbReference type="ARBA" id="ARBA00006987"/>
    </source>
</evidence>
<comment type="similarity">
    <text evidence="1">Belongs to the UPF0065 (bug) family.</text>
</comment>
<evidence type="ECO:0000313" key="4">
    <source>
        <dbReference type="Proteomes" id="UP000292445"/>
    </source>
</evidence>
<dbReference type="InterPro" id="IPR042100">
    <property type="entry name" value="Bug_dom1"/>
</dbReference>
<feature type="signal peptide" evidence="2">
    <location>
        <begin position="1"/>
        <end position="28"/>
    </location>
</feature>
<name>A0A4Q7NMD8_9BURK</name>
<keyword evidence="2" id="KW-0732">Signal</keyword>
<dbReference type="SUPFAM" id="SSF53850">
    <property type="entry name" value="Periplasmic binding protein-like II"/>
    <property type="match status" value="1"/>
</dbReference>
<dbReference type="EMBL" id="SGXC01000001">
    <property type="protein sequence ID" value="RZS86354.1"/>
    <property type="molecule type" value="Genomic_DNA"/>
</dbReference>
<protein>
    <submittedName>
        <fullName evidence="3">Tripartite-type tricarboxylate transporter receptor subunit TctC</fullName>
    </submittedName>
</protein>
<dbReference type="InterPro" id="IPR005064">
    <property type="entry name" value="BUG"/>
</dbReference>
<dbReference type="OrthoDB" id="8879498at2"/>
<gene>
    <name evidence="3" type="ORF">EV675_2394</name>
</gene>
<feature type="chain" id="PRO_5020224519" evidence="2">
    <location>
        <begin position="29"/>
        <end position="328"/>
    </location>
</feature>
<dbReference type="AlphaFoldDB" id="A0A4Q7NMD8"/>
<dbReference type="PANTHER" id="PTHR42928:SF5">
    <property type="entry name" value="BLR1237 PROTEIN"/>
    <property type="match status" value="1"/>
</dbReference>
<organism evidence="3 4">
    <name type="scientific">Pigmentiphaga kullae</name>
    <dbReference type="NCBI Taxonomy" id="151784"/>
    <lineage>
        <taxon>Bacteria</taxon>
        <taxon>Pseudomonadati</taxon>
        <taxon>Pseudomonadota</taxon>
        <taxon>Betaproteobacteria</taxon>
        <taxon>Burkholderiales</taxon>
        <taxon>Alcaligenaceae</taxon>
        <taxon>Pigmentiphaga</taxon>
    </lineage>
</organism>
<dbReference type="Pfam" id="PF03401">
    <property type="entry name" value="TctC"/>
    <property type="match status" value="1"/>
</dbReference>
<evidence type="ECO:0000256" key="2">
    <source>
        <dbReference type="SAM" id="SignalP"/>
    </source>
</evidence>
<keyword evidence="3" id="KW-0675">Receptor</keyword>
<evidence type="ECO:0000313" key="3">
    <source>
        <dbReference type="EMBL" id="RZS86354.1"/>
    </source>
</evidence>
<dbReference type="Proteomes" id="UP000292445">
    <property type="component" value="Unassembled WGS sequence"/>
</dbReference>
<dbReference type="Gene3D" id="3.40.190.10">
    <property type="entry name" value="Periplasmic binding protein-like II"/>
    <property type="match status" value="1"/>
</dbReference>
<sequence length="328" mass="34448">MQKAVRMMKRMTVGATAVLALVAGQAFAQGFPVKPVRIVAPYVPGGTVDALSRALAAQLSEEFGQQVVVENRAGASGNIGAEYVAGAEPDGHVLLLTASTVIVNPLVMKEKQRFDLHKNFTPIGMVASTPLVFVVSPQSGIDNVGDFIKQAKAHPDKINFGVGGFGSGGHLAMETFNVRAGTSIPMVIYKGSAPALTDIVGGQLSAIMDPVLTTLPFVSTGRLKAIAVTGERRSALLPSVPTLGEAGVPNMDFVSWYGMWGPAGIPEAVSRRIQAGLTKVLGSPQFKSWLDKQGMVAGTVTGKQFGDYVLQESKKYAQAVADAKIEPK</sequence>
<dbReference type="Gene3D" id="3.40.190.150">
    <property type="entry name" value="Bordetella uptake gene, domain 1"/>
    <property type="match status" value="1"/>
</dbReference>
<dbReference type="RefSeq" id="WP_130357458.1">
    <property type="nucleotide sequence ID" value="NZ_SGXC01000001.1"/>
</dbReference>
<keyword evidence="4" id="KW-1185">Reference proteome</keyword>